<accession>A0ABS9DYJ7</accession>
<gene>
    <name evidence="1" type="ORF">L2A60_11115</name>
</gene>
<evidence type="ECO:0000313" key="2">
    <source>
        <dbReference type="Proteomes" id="UP001521209"/>
    </source>
</evidence>
<dbReference type="Proteomes" id="UP001521209">
    <property type="component" value="Unassembled WGS sequence"/>
</dbReference>
<organism evidence="1 2">
    <name type="scientific">Acidiphilium iwatense</name>
    <dbReference type="NCBI Taxonomy" id="768198"/>
    <lineage>
        <taxon>Bacteria</taxon>
        <taxon>Pseudomonadati</taxon>
        <taxon>Pseudomonadota</taxon>
        <taxon>Alphaproteobacteria</taxon>
        <taxon>Acetobacterales</taxon>
        <taxon>Acidocellaceae</taxon>
        <taxon>Acidiphilium</taxon>
    </lineage>
</organism>
<protein>
    <submittedName>
        <fullName evidence="1">Uncharacterized protein</fullName>
    </submittedName>
</protein>
<name>A0ABS9DYJ7_9PROT</name>
<keyword evidence="2" id="KW-1185">Reference proteome</keyword>
<proteinExistence type="predicted"/>
<reference evidence="1 2" key="1">
    <citation type="submission" date="2022-01" db="EMBL/GenBank/DDBJ databases">
        <authorList>
            <person name="Won M."/>
            <person name="Kim S.-J."/>
            <person name="Kwon S.-W."/>
        </authorList>
    </citation>
    <scope>NUCLEOTIDE SEQUENCE [LARGE SCALE GENOMIC DNA]</scope>
    <source>
        <strain evidence="1 2">KCTC 23505</strain>
    </source>
</reference>
<sequence>MFAAATVGVHGVGGIGIADFGRARHHRGVFGADHVFGWWFVIERMTSPFLGDAHAPILGVVAVGMFVGGDMHNMPCAVSFAFGRFVSRVGHGNLLKRGLGAGAERR</sequence>
<evidence type="ECO:0000313" key="1">
    <source>
        <dbReference type="EMBL" id="MCF3947225.1"/>
    </source>
</evidence>
<comment type="caution">
    <text evidence="1">The sequence shown here is derived from an EMBL/GenBank/DDBJ whole genome shotgun (WGS) entry which is preliminary data.</text>
</comment>
<dbReference type="EMBL" id="JAKGBZ010000019">
    <property type="protein sequence ID" value="MCF3947225.1"/>
    <property type="molecule type" value="Genomic_DNA"/>
</dbReference>